<comment type="caution">
    <text evidence="2">The sequence shown here is derived from an EMBL/GenBank/DDBJ whole genome shotgun (WGS) entry which is preliminary data.</text>
</comment>
<proteinExistence type="predicted"/>
<sequence length="170" mass="18540">MRITPFYLLCGFFFLMLSLKAQVVPQASISAKGYQAFSEALRHSELGETLANGGTFTIFAPSDKAFQKLDEQLNQKQPGYQRQLNSLISYHIVAGELTASRILKALCRGEGAAILTTIQGEELIATLEGVDIVLMDCSGNTSRIVAADANTENFVMHEIDRVVFPGTPIP</sequence>
<dbReference type="InterPro" id="IPR050904">
    <property type="entry name" value="Adhesion/Biosynth-related"/>
</dbReference>
<evidence type="ECO:0000313" key="3">
    <source>
        <dbReference type="Proteomes" id="UP001174839"/>
    </source>
</evidence>
<dbReference type="Gene3D" id="2.30.180.10">
    <property type="entry name" value="FAS1 domain"/>
    <property type="match status" value="1"/>
</dbReference>
<evidence type="ECO:0000259" key="1">
    <source>
        <dbReference type="PROSITE" id="PS50213"/>
    </source>
</evidence>
<evidence type="ECO:0000313" key="2">
    <source>
        <dbReference type="EMBL" id="MDM9631913.1"/>
    </source>
</evidence>
<reference evidence="2" key="1">
    <citation type="submission" date="2023-06" db="EMBL/GenBank/DDBJ databases">
        <title>Robiginitalea aurantiacus sp. nov. and Algoriphagus sediminis sp. nov., isolated from coastal sediment.</title>
        <authorList>
            <person name="Zhou Z.Y."/>
            <person name="An J."/>
            <person name="Jia Y.W."/>
            <person name="Du Z.J."/>
        </authorList>
    </citation>
    <scope>NUCLEOTIDE SEQUENCE</scope>
    <source>
        <strain evidence="2">M39</strain>
    </source>
</reference>
<keyword evidence="3" id="KW-1185">Reference proteome</keyword>
<dbReference type="EMBL" id="JAUDUY010000004">
    <property type="protein sequence ID" value="MDM9631913.1"/>
    <property type="molecule type" value="Genomic_DNA"/>
</dbReference>
<dbReference type="PROSITE" id="PS50213">
    <property type="entry name" value="FAS1"/>
    <property type="match status" value="1"/>
</dbReference>
<protein>
    <submittedName>
        <fullName evidence="2">Fasciclin domain-containing protein</fullName>
    </submittedName>
</protein>
<dbReference type="PANTHER" id="PTHR10900">
    <property type="entry name" value="PERIOSTIN-RELATED"/>
    <property type="match status" value="1"/>
</dbReference>
<dbReference type="Proteomes" id="UP001174839">
    <property type="component" value="Unassembled WGS sequence"/>
</dbReference>
<dbReference type="SUPFAM" id="SSF82153">
    <property type="entry name" value="FAS1 domain"/>
    <property type="match status" value="1"/>
</dbReference>
<gene>
    <name evidence="2" type="ORF">QU605_10540</name>
</gene>
<dbReference type="Pfam" id="PF02469">
    <property type="entry name" value="Fasciclin"/>
    <property type="match status" value="1"/>
</dbReference>
<feature type="domain" description="FAS1" evidence="1">
    <location>
        <begin position="21"/>
        <end position="163"/>
    </location>
</feature>
<organism evidence="2 3">
    <name type="scientific">Robiginitalea aurantiaca</name>
    <dbReference type="NCBI Taxonomy" id="3056915"/>
    <lineage>
        <taxon>Bacteria</taxon>
        <taxon>Pseudomonadati</taxon>
        <taxon>Bacteroidota</taxon>
        <taxon>Flavobacteriia</taxon>
        <taxon>Flavobacteriales</taxon>
        <taxon>Flavobacteriaceae</taxon>
        <taxon>Robiginitalea</taxon>
    </lineage>
</organism>
<dbReference type="InterPro" id="IPR000782">
    <property type="entry name" value="FAS1_domain"/>
</dbReference>
<dbReference type="InterPro" id="IPR036378">
    <property type="entry name" value="FAS1_dom_sf"/>
</dbReference>
<accession>A0ABT7WGC9</accession>
<dbReference type="SMART" id="SM00554">
    <property type="entry name" value="FAS1"/>
    <property type="match status" value="1"/>
</dbReference>
<name>A0ABT7WGC9_9FLAO</name>
<dbReference type="RefSeq" id="WP_289725274.1">
    <property type="nucleotide sequence ID" value="NZ_JAUDUY010000004.1"/>
</dbReference>
<dbReference type="PANTHER" id="PTHR10900:SF77">
    <property type="entry name" value="FI19380P1"/>
    <property type="match status" value="1"/>
</dbReference>